<evidence type="ECO:0000313" key="1">
    <source>
        <dbReference type="EnsemblPlants" id="AVESA.00010b.r2.7CG0698200.2.CDS"/>
    </source>
</evidence>
<reference evidence="1" key="2">
    <citation type="submission" date="2025-09" db="UniProtKB">
        <authorList>
            <consortium name="EnsemblPlants"/>
        </authorList>
    </citation>
    <scope>IDENTIFICATION</scope>
</reference>
<accession>A0ACD6A443</accession>
<evidence type="ECO:0000313" key="2">
    <source>
        <dbReference type="Proteomes" id="UP001732700"/>
    </source>
</evidence>
<reference evidence="1" key="1">
    <citation type="submission" date="2021-05" db="EMBL/GenBank/DDBJ databases">
        <authorList>
            <person name="Scholz U."/>
            <person name="Mascher M."/>
            <person name="Fiebig A."/>
        </authorList>
    </citation>
    <scope>NUCLEOTIDE SEQUENCE [LARGE SCALE GENOMIC DNA]</scope>
</reference>
<keyword evidence="2" id="KW-1185">Reference proteome</keyword>
<dbReference type="Proteomes" id="UP001732700">
    <property type="component" value="Chromosome 7C"/>
</dbReference>
<name>A0ACD6A443_AVESA</name>
<proteinExistence type="predicted"/>
<protein>
    <submittedName>
        <fullName evidence="1">Uncharacterized protein</fullName>
    </submittedName>
</protein>
<organism evidence="1 2">
    <name type="scientific">Avena sativa</name>
    <name type="common">Oat</name>
    <dbReference type="NCBI Taxonomy" id="4498"/>
    <lineage>
        <taxon>Eukaryota</taxon>
        <taxon>Viridiplantae</taxon>
        <taxon>Streptophyta</taxon>
        <taxon>Embryophyta</taxon>
        <taxon>Tracheophyta</taxon>
        <taxon>Spermatophyta</taxon>
        <taxon>Magnoliopsida</taxon>
        <taxon>Liliopsida</taxon>
        <taxon>Poales</taxon>
        <taxon>Poaceae</taxon>
        <taxon>BOP clade</taxon>
        <taxon>Pooideae</taxon>
        <taxon>Poodae</taxon>
        <taxon>Poeae</taxon>
        <taxon>Poeae Chloroplast Group 1 (Aveneae type)</taxon>
        <taxon>Aveninae</taxon>
        <taxon>Avena</taxon>
    </lineage>
</organism>
<sequence length="652" mass="70854">MFSWGRKQSSPASSSGRRGRDASMDSSSRRRGEGSGSGSGSRGRSPRLERRNAAKHIDYEAGAGVTSVSESWSSTSSSADRSPGVRPSRSLDLAARGRGTDFRISGSAEGEVDELCRSLGLSGPEDFAIPVAAWEARKARSSSDLLSRARPDTSTPPVEDPAPVVRSISAPEVPCPAPLSFPDPIPEESIHSSSTSTATDSVEELTLAAPVQSPKVTPTVDIAETVAGLSLLSPRRGGGEVGIRGVRPPLLSPPPPITGLALPPARRSSVAETMSGSAWDIVNSFAPREENSQLRMPYERVETPHMSDTEEEEEDNVEETDEGFTGAEGELKGWRVGETFEGFTGTSSLSTTNDDDASSTNTEAVFVISPNGKFKRNIKSWMRGALLGSGSFGMVYEGISDEGAFFAVKEVSLLDQGSNAQQSILALEQEIALLSQFEHENIVQYYGTDKEESKLYIFIELVTQGSLSSLYQRYKLRDSQVSAYTRQILNGLVYLHERNVVHRDIKCANILVHANGSVKLADFGLAKEMSKINMLRSCKGSVYWMAPEVVNPRKTYGPAADMWSLGCTVLEMLTRQIPYPNVEWTNAFFMIGRGEQPPMPNYLSKEAQDFIGQCVRVDPDERPTASELLAHPFVNRPLRASFDSLSPPTNRQ</sequence>
<dbReference type="EnsemblPlants" id="AVESA.00010b.r2.7CG0698200.2">
    <property type="protein sequence ID" value="AVESA.00010b.r2.7CG0698200.2.CDS"/>
    <property type="gene ID" value="AVESA.00010b.r2.7CG0698200"/>
</dbReference>